<dbReference type="InParanoid" id="D2VPV9"/>
<feature type="transmembrane region" description="Helical" evidence="2">
    <location>
        <begin position="201"/>
        <end position="225"/>
    </location>
</feature>
<keyword evidence="2" id="KW-0812">Transmembrane</keyword>
<accession>D2VPV9</accession>
<feature type="transmembrane region" description="Helical" evidence="2">
    <location>
        <begin position="149"/>
        <end position="168"/>
    </location>
</feature>
<reference evidence="3 4" key="1">
    <citation type="journal article" date="2010" name="Cell">
        <title>The genome of Naegleria gruberi illuminates early eukaryotic versatility.</title>
        <authorList>
            <person name="Fritz-Laylin L.K."/>
            <person name="Prochnik S.E."/>
            <person name="Ginger M.L."/>
            <person name="Dacks J.B."/>
            <person name="Carpenter M.L."/>
            <person name="Field M.C."/>
            <person name="Kuo A."/>
            <person name="Paredez A."/>
            <person name="Chapman J."/>
            <person name="Pham J."/>
            <person name="Shu S."/>
            <person name="Neupane R."/>
            <person name="Cipriano M."/>
            <person name="Mancuso J."/>
            <person name="Tu H."/>
            <person name="Salamov A."/>
            <person name="Lindquist E."/>
            <person name="Shapiro H."/>
            <person name="Lucas S."/>
            <person name="Grigoriev I.V."/>
            <person name="Cande W.Z."/>
            <person name="Fulton C."/>
            <person name="Rokhsar D.S."/>
            <person name="Dawson S.C."/>
        </authorList>
    </citation>
    <scope>NUCLEOTIDE SEQUENCE [LARGE SCALE GENOMIC DNA]</scope>
    <source>
        <strain evidence="3 4">NEG-M</strain>
    </source>
</reference>
<protein>
    <submittedName>
        <fullName evidence="3">Uncharacterized protein</fullName>
    </submittedName>
</protein>
<evidence type="ECO:0000313" key="3">
    <source>
        <dbReference type="EMBL" id="EFC41194.1"/>
    </source>
</evidence>
<evidence type="ECO:0000313" key="4">
    <source>
        <dbReference type="Proteomes" id="UP000006671"/>
    </source>
</evidence>
<dbReference type="EMBL" id="GG738887">
    <property type="protein sequence ID" value="EFC41194.1"/>
    <property type="molecule type" value="Genomic_DNA"/>
</dbReference>
<keyword evidence="2" id="KW-1133">Transmembrane helix</keyword>
<feature type="transmembrane region" description="Helical" evidence="2">
    <location>
        <begin position="115"/>
        <end position="137"/>
    </location>
</feature>
<name>D2VPV9_NAEGR</name>
<feature type="region of interest" description="Disordered" evidence="1">
    <location>
        <begin position="19"/>
        <end position="60"/>
    </location>
</feature>
<feature type="compositionally biased region" description="Polar residues" evidence="1">
    <location>
        <begin position="40"/>
        <end position="49"/>
    </location>
</feature>
<evidence type="ECO:0000256" key="1">
    <source>
        <dbReference type="SAM" id="MobiDB-lite"/>
    </source>
</evidence>
<keyword evidence="2" id="KW-0472">Membrane</keyword>
<gene>
    <name evidence="3" type="ORF">NAEGRDRAFT_80793</name>
</gene>
<dbReference type="AlphaFoldDB" id="D2VPV9"/>
<dbReference type="Proteomes" id="UP000006671">
    <property type="component" value="Unassembled WGS sequence"/>
</dbReference>
<feature type="compositionally biased region" description="Low complexity" evidence="1">
    <location>
        <begin position="50"/>
        <end position="60"/>
    </location>
</feature>
<feature type="transmembrane region" description="Helical" evidence="2">
    <location>
        <begin position="175"/>
        <end position="195"/>
    </location>
</feature>
<keyword evidence="4" id="KW-1185">Reference proteome</keyword>
<dbReference type="GeneID" id="8856020"/>
<sequence>MNNNNATNNNHVHPYMMAQQQQQQFTKSPDAPPIQYHSGLAQQQQQPVFTTSSPYPTSTTTTTYTTTIESVPQQYPTNMDNVAQASMEDSSLKLVGTSIAKQMWTKLKSRVRSPYTLVSSLCNMLSLAMLFEFIFIIVASCQYYNATPAHMHIVFWILFVVQPIFMILKSPLLMVVSLFMNLAMFVMSCVQTAAYGKNTGISYGVLVVMFLYSCFFSVILAISYLKKVNKSTEQQATQSPKAAIMADIVTITQNIKRYREMIKACKISDLLIGAE</sequence>
<dbReference type="RefSeq" id="XP_002673938.1">
    <property type="nucleotide sequence ID" value="XM_002673892.1"/>
</dbReference>
<proteinExistence type="predicted"/>
<dbReference type="KEGG" id="ngr:NAEGRDRAFT_80793"/>
<dbReference type="VEuPathDB" id="AmoebaDB:NAEGRDRAFT_80793"/>
<organism evidence="4">
    <name type="scientific">Naegleria gruberi</name>
    <name type="common">Amoeba</name>
    <dbReference type="NCBI Taxonomy" id="5762"/>
    <lineage>
        <taxon>Eukaryota</taxon>
        <taxon>Discoba</taxon>
        <taxon>Heterolobosea</taxon>
        <taxon>Tetramitia</taxon>
        <taxon>Eutetramitia</taxon>
        <taxon>Vahlkampfiidae</taxon>
        <taxon>Naegleria</taxon>
    </lineage>
</organism>
<evidence type="ECO:0000256" key="2">
    <source>
        <dbReference type="SAM" id="Phobius"/>
    </source>
</evidence>